<accession>A0A835JY46</accession>
<feature type="region of interest" description="Disordered" evidence="1">
    <location>
        <begin position="46"/>
        <end position="68"/>
    </location>
</feature>
<evidence type="ECO:0000313" key="3">
    <source>
        <dbReference type="Proteomes" id="UP000657918"/>
    </source>
</evidence>
<proteinExistence type="predicted"/>
<name>A0A835JY46_9ROSI</name>
<evidence type="ECO:0000313" key="2">
    <source>
        <dbReference type="EMBL" id="KAF9676049.1"/>
    </source>
</evidence>
<gene>
    <name evidence="2" type="ORF">SADUNF_Sadunf09G0098100</name>
</gene>
<evidence type="ECO:0000256" key="1">
    <source>
        <dbReference type="SAM" id="MobiDB-lite"/>
    </source>
</evidence>
<dbReference type="EMBL" id="JADGMS010000009">
    <property type="protein sequence ID" value="KAF9676049.1"/>
    <property type="molecule type" value="Genomic_DNA"/>
</dbReference>
<reference evidence="2 3" key="1">
    <citation type="submission" date="2020-10" db="EMBL/GenBank/DDBJ databases">
        <title>Plant Genome Project.</title>
        <authorList>
            <person name="Zhang R.-G."/>
        </authorList>
    </citation>
    <scope>NUCLEOTIDE SEQUENCE [LARGE SCALE GENOMIC DNA]</scope>
    <source>
        <strain evidence="2">FAFU-HL-1</strain>
        <tissue evidence="2">Leaf</tissue>
    </source>
</reference>
<sequence>MIAATVVDDLGNPIQLTDEHGNPVHLTDDATSKQPPTHGDILSCDTVPGTGHSGGGSSWPRWRTVAET</sequence>
<dbReference type="OrthoDB" id="685434at2759"/>
<comment type="caution">
    <text evidence="2">The sequence shown here is derived from an EMBL/GenBank/DDBJ whole genome shotgun (WGS) entry which is preliminary data.</text>
</comment>
<organism evidence="2 3">
    <name type="scientific">Salix dunnii</name>
    <dbReference type="NCBI Taxonomy" id="1413687"/>
    <lineage>
        <taxon>Eukaryota</taxon>
        <taxon>Viridiplantae</taxon>
        <taxon>Streptophyta</taxon>
        <taxon>Embryophyta</taxon>
        <taxon>Tracheophyta</taxon>
        <taxon>Spermatophyta</taxon>
        <taxon>Magnoliopsida</taxon>
        <taxon>eudicotyledons</taxon>
        <taxon>Gunneridae</taxon>
        <taxon>Pentapetalae</taxon>
        <taxon>rosids</taxon>
        <taxon>fabids</taxon>
        <taxon>Malpighiales</taxon>
        <taxon>Salicaceae</taxon>
        <taxon>Saliceae</taxon>
        <taxon>Salix</taxon>
    </lineage>
</organism>
<keyword evidence="3" id="KW-1185">Reference proteome</keyword>
<protein>
    <submittedName>
        <fullName evidence="2">Uncharacterized protein</fullName>
    </submittedName>
</protein>
<dbReference type="AlphaFoldDB" id="A0A835JY46"/>
<dbReference type="Proteomes" id="UP000657918">
    <property type="component" value="Unassembled WGS sequence"/>
</dbReference>